<feature type="compositionally biased region" description="Basic and acidic residues" evidence="1">
    <location>
        <begin position="106"/>
        <end position="116"/>
    </location>
</feature>
<evidence type="ECO:0000313" key="3">
    <source>
        <dbReference type="Proteomes" id="UP001396898"/>
    </source>
</evidence>
<proteinExistence type="predicted"/>
<feature type="region of interest" description="Disordered" evidence="1">
    <location>
        <begin position="72"/>
        <end position="207"/>
    </location>
</feature>
<reference evidence="2 3" key="1">
    <citation type="submission" date="2023-01" db="EMBL/GenBank/DDBJ databases">
        <title>Analysis of 21 Apiospora genomes using comparative genomics revels a genus with tremendous synthesis potential of carbohydrate active enzymes and secondary metabolites.</title>
        <authorList>
            <person name="Sorensen T."/>
        </authorList>
    </citation>
    <scope>NUCLEOTIDE SEQUENCE [LARGE SCALE GENOMIC DNA]</scope>
    <source>
        <strain evidence="2 3">CBS 20057</strain>
    </source>
</reference>
<accession>A0ABR1SA08</accession>
<keyword evidence="3" id="KW-1185">Reference proteome</keyword>
<feature type="compositionally biased region" description="Pro residues" evidence="1">
    <location>
        <begin position="12"/>
        <end position="21"/>
    </location>
</feature>
<comment type="caution">
    <text evidence="2">The sequence shown here is derived from an EMBL/GenBank/DDBJ whole genome shotgun (WGS) entry which is preliminary data.</text>
</comment>
<feature type="compositionally biased region" description="Basic and acidic residues" evidence="1">
    <location>
        <begin position="171"/>
        <end position="199"/>
    </location>
</feature>
<sequence>MKAQTLAQTRTPFPPLHPPPRSFDKQRIHDAMNEDEREESRRIETINDPDERRWESLVAACGLVGRLEKENPEHLYAAESPQPKPAYTSGQQQLQHEPTMGSEQAFQDRHDRERTLSESPAPSSRGSNRTPLPVSNSSKRGAPPPLPGHEDVAQSPPSKKPRVAKTKPEKKKPIDAKSGKETRRDTTKNENARADKIEAEGFLNPYGPCNACKNTDTPCKILFDGRRCGRCTRSKGSSKKCLSGQINTNPRILEAERARRAAAGFQVGPPLPPVSHHHQSLGRSNDPNPPDQIDSNGTDNLPG</sequence>
<feature type="compositionally biased region" description="Polar residues" evidence="1">
    <location>
        <begin position="1"/>
        <end position="11"/>
    </location>
</feature>
<feature type="compositionally biased region" description="Polar residues" evidence="1">
    <location>
        <begin position="293"/>
        <end position="303"/>
    </location>
</feature>
<feature type="compositionally biased region" description="Basic residues" evidence="1">
    <location>
        <begin position="159"/>
        <end position="170"/>
    </location>
</feature>
<name>A0ABR1SA08_9PEZI</name>
<evidence type="ECO:0000256" key="1">
    <source>
        <dbReference type="SAM" id="MobiDB-lite"/>
    </source>
</evidence>
<organism evidence="2 3">
    <name type="scientific">Apiospora marii</name>
    <dbReference type="NCBI Taxonomy" id="335849"/>
    <lineage>
        <taxon>Eukaryota</taxon>
        <taxon>Fungi</taxon>
        <taxon>Dikarya</taxon>
        <taxon>Ascomycota</taxon>
        <taxon>Pezizomycotina</taxon>
        <taxon>Sordariomycetes</taxon>
        <taxon>Xylariomycetidae</taxon>
        <taxon>Amphisphaeriales</taxon>
        <taxon>Apiosporaceae</taxon>
        <taxon>Apiospora</taxon>
    </lineage>
</organism>
<feature type="region of interest" description="Disordered" evidence="1">
    <location>
        <begin position="261"/>
        <end position="303"/>
    </location>
</feature>
<dbReference type="Proteomes" id="UP001396898">
    <property type="component" value="Unassembled WGS sequence"/>
</dbReference>
<protein>
    <recommendedName>
        <fullName evidence="4">Zn(2)-C6 fungal-type domain-containing protein</fullName>
    </recommendedName>
</protein>
<feature type="compositionally biased region" description="Polar residues" evidence="1">
    <location>
        <begin position="117"/>
        <end position="139"/>
    </location>
</feature>
<feature type="compositionally biased region" description="Polar residues" evidence="1">
    <location>
        <begin position="88"/>
        <end position="105"/>
    </location>
</feature>
<evidence type="ECO:0008006" key="4">
    <source>
        <dbReference type="Google" id="ProtNLM"/>
    </source>
</evidence>
<dbReference type="EMBL" id="JAQQWI010000007">
    <property type="protein sequence ID" value="KAK8028659.1"/>
    <property type="molecule type" value="Genomic_DNA"/>
</dbReference>
<feature type="compositionally biased region" description="Basic and acidic residues" evidence="1">
    <location>
        <begin position="22"/>
        <end position="47"/>
    </location>
</feature>
<evidence type="ECO:0000313" key="2">
    <source>
        <dbReference type="EMBL" id="KAK8028659.1"/>
    </source>
</evidence>
<gene>
    <name evidence="2" type="ORF">PG991_005715</name>
</gene>
<feature type="region of interest" description="Disordered" evidence="1">
    <location>
        <begin position="1"/>
        <end position="47"/>
    </location>
</feature>